<organism evidence="1 2">
    <name type="scientific">Zosterops borbonicus</name>
    <dbReference type="NCBI Taxonomy" id="364589"/>
    <lineage>
        <taxon>Eukaryota</taxon>
        <taxon>Metazoa</taxon>
        <taxon>Chordata</taxon>
        <taxon>Craniata</taxon>
        <taxon>Vertebrata</taxon>
        <taxon>Euteleostomi</taxon>
        <taxon>Archelosauria</taxon>
        <taxon>Archosauria</taxon>
        <taxon>Dinosauria</taxon>
        <taxon>Saurischia</taxon>
        <taxon>Theropoda</taxon>
        <taxon>Coelurosauria</taxon>
        <taxon>Aves</taxon>
        <taxon>Neognathae</taxon>
        <taxon>Neoaves</taxon>
        <taxon>Telluraves</taxon>
        <taxon>Australaves</taxon>
        <taxon>Passeriformes</taxon>
        <taxon>Sylvioidea</taxon>
        <taxon>Zosteropidae</taxon>
        <taxon>Zosterops</taxon>
    </lineage>
</organism>
<comment type="caution">
    <text evidence="1">The sequence shown here is derived from an EMBL/GenBank/DDBJ whole genome shotgun (WGS) entry which is preliminary data.</text>
</comment>
<evidence type="ECO:0000313" key="2">
    <source>
        <dbReference type="Proteomes" id="UP000796761"/>
    </source>
</evidence>
<gene>
    <name evidence="1" type="ORF">HGM15179_000536</name>
</gene>
<sequence>MESSPGEKNLLVDERLDMTQPCALTAQRDKGVLGCLQSSVASRAREGILSLCSSLGNFKDTQVFKDSLGVSLFLRGPGGNLTAGIPWMVLITTNNSWVAISEMKLPSGCEEVEDVELLSMEADMGK</sequence>
<dbReference type="OrthoDB" id="6152726at2759"/>
<accession>A0A8K1GWB3</accession>
<dbReference type="EMBL" id="SWJQ01000009">
    <property type="protein sequence ID" value="TRZ26595.1"/>
    <property type="molecule type" value="Genomic_DNA"/>
</dbReference>
<name>A0A8K1GWB3_9PASS</name>
<reference evidence="1" key="1">
    <citation type="submission" date="2019-04" db="EMBL/GenBank/DDBJ databases">
        <title>Genome assembly of Zosterops borbonicus 15179.</title>
        <authorList>
            <person name="Leroy T."/>
            <person name="Anselmetti Y."/>
            <person name="Tilak M.-K."/>
            <person name="Nabholz B."/>
        </authorList>
    </citation>
    <scope>NUCLEOTIDE SEQUENCE</scope>
    <source>
        <strain evidence="1">HGM_15179</strain>
        <tissue evidence="1">Muscle</tissue>
    </source>
</reference>
<dbReference type="Proteomes" id="UP000796761">
    <property type="component" value="Unassembled WGS sequence"/>
</dbReference>
<protein>
    <submittedName>
        <fullName evidence="1">Uncharacterized protein</fullName>
    </submittedName>
</protein>
<evidence type="ECO:0000313" key="1">
    <source>
        <dbReference type="EMBL" id="TRZ26595.1"/>
    </source>
</evidence>
<proteinExistence type="predicted"/>
<dbReference type="AlphaFoldDB" id="A0A8K1GWB3"/>
<keyword evidence="2" id="KW-1185">Reference proteome</keyword>